<organism evidence="2 3">
    <name type="scientific">Pristionchus entomophagus</name>
    <dbReference type="NCBI Taxonomy" id="358040"/>
    <lineage>
        <taxon>Eukaryota</taxon>
        <taxon>Metazoa</taxon>
        <taxon>Ecdysozoa</taxon>
        <taxon>Nematoda</taxon>
        <taxon>Chromadorea</taxon>
        <taxon>Rhabditida</taxon>
        <taxon>Rhabditina</taxon>
        <taxon>Diplogasteromorpha</taxon>
        <taxon>Diplogasteroidea</taxon>
        <taxon>Neodiplogasteridae</taxon>
        <taxon>Pristionchus</taxon>
    </lineage>
</organism>
<keyword evidence="1" id="KW-0732">Signal</keyword>
<comment type="caution">
    <text evidence="2">The sequence shown here is derived from an EMBL/GenBank/DDBJ whole genome shotgun (WGS) entry which is preliminary data.</text>
</comment>
<evidence type="ECO:0000313" key="3">
    <source>
        <dbReference type="Proteomes" id="UP001432027"/>
    </source>
</evidence>
<proteinExistence type="predicted"/>
<dbReference type="Proteomes" id="UP001432027">
    <property type="component" value="Unassembled WGS sequence"/>
</dbReference>
<feature type="chain" id="PRO_5043921535" evidence="1">
    <location>
        <begin position="17"/>
        <end position="197"/>
    </location>
</feature>
<keyword evidence="3" id="KW-1185">Reference proteome</keyword>
<gene>
    <name evidence="2" type="ORF">PENTCL1PPCAC_5720</name>
</gene>
<name>A0AAV5SLY5_9BILA</name>
<sequence length="197" mass="22729">MIILAVLAALVRSVGCNLMDDTERYDAIDLAFAIGPHQLVDSTINELCSIYPSLYPSSEKDLITFKKEFSEFIADSQQMKEEVLMGSSSKYRVLPGRITELRKFANEEFQKLSQEEKRFVQDSSGLIMYKMLIQLPLEIATSQKKNFKKRKLSKDQIKQEIADREYTVFHSWFANDVNLNDIPGWRDRLGGDNFDEL</sequence>
<feature type="signal peptide" evidence="1">
    <location>
        <begin position="1"/>
        <end position="16"/>
    </location>
</feature>
<dbReference type="AlphaFoldDB" id="A0AAV5SLY5"/>
<protein>
    <submittedName>
        <fullName evidence="2">Uncharacterized protein</fullName>
    </submittedName>
</protein>
<reference evidence="2" key="1">
    <citation type="submission" date="2023-10" db="EMBL/GenBank/DDBJ databases">
        <title>Genome assembly of Pristionchus species.</title>
        <authorList>
            <person name="Yoshida K."/>
            <person name="Sommer R.J."/>
        </authorList>
    </citation>
    <scope>NUCLEOTIDE SEQUENCE</scope>
    <source>
        <strain evidence="2">RS0144</strain>
    </source>
</reference>
<accession>A0AAV5SLY5</accession>
<evidence type="ECO:0000313" key="2">
    <source>
        <dbReference type="EMBL" id="GMS83545.1"/>
    </source>
</evidence>
<evidence type="ECO:0000256" key="1">
    <source>
        <dbReference type="SAM" id="SignalP"/>
    </source>
</evidence>
<dbReference type="EMBL" id="BTSX01000002">
    <property type="protein sequence ID" value="GMS83545.1"/>
    <property type="molecule type" value="Genomic_DNA"/>
</dbReference>